<organism evidence="2 3">
    <name type="scientific">Cylindrobasidium torrendii FP15055 ss-10</name>
    <dbReference type="NCBI Taxonomy" id="1314674"/>
    <lineage>
        <taxon>Eukaryota</taxon>
        <taxon>Fungi</taxon>
        <taxon>Dikarya</taxon>
        <taxon>Basidiomycota</taxon>
        <taxon>Agaricomycotina</taxon>
        <taxon>Agaricomycetes</taxon>
        <taxon>Agaricomycetidae</taxon>
        <taxon>Agaricales</taxon>
        <taxon>Marasmiineae</taxon>
        <taxon>Physalacriaceae</taxon>
        <taxon>Cylindrobasidium</taxon>
    </lineage>
</organism>
<dbReference type="Proteomes" id="UP000054007">
    <property type="component" value="Unassembled WGS sequence"/>
</dbReference>
<accession>A0A0D7B3K4</accession>
<protein>
    <submittedName>
        <fullName evidence="2">Uncharacterized protein</fullName>
    </submittedName>
</protein>
<dbReference type="EMBL" id="KN880619">
    <property type="protein sequence ID" value="KIY64765.1"/>
    <property type="molecule type" value="Genomic_DNA"/>
</dbReference>
<evidence type="ECO:0000256" key="1">
    <source>
        <dbReference type="SAM" id="Phobius"/>
    </source>
</evidence>
<proteinExistence type="predicted"/>
<gene>
    <name evidence="2" type="ORF">CYLTODRAFT_84684</name>
</gene>
<feature type="transmembrane region" description="Helical" evidence="1">
    <location>
        <begin position="40"/>
        <end position="64"/>
    </location>
</feature>
<dbReference type="AlphaFoldDB" id="A0A0D7B3K4"/>
<keyword evidence="1" id="KW-0472">Membrane</keyword>
<sequence length="201" mass="22537">MVLYSWRYSDWSRSFSVLFLFPRCVALTYLVGLRSRKGGLVFRVFIGLVSGGLRGLCFALYFGIPSCCNLGAVYIIVPSHFYFLTPPECLFPSHAPPMPRCEYTTRCVPDEWIAVVNNRTPLLYSTEAIKVRISTETHSVRLSGPCGMRRPHREYIYVNGELCVCSTVFISLCHRPWKALAVPISQSCPPIANFVGSALLG</sequence>
<keyword evidence="1" id="KW-1133">Transmembrane helix</keyword>
<keyword evidence="1" id="KW-0812">Transmembrane</keyword>
<evidence type="ECO:0000313" key="2">
    <source>
        <dbReference type="EMBL" id="KIY64765.1"/>
    </source>
</evidence>
<name>A0A0D7B3K4_9AGAR</name>
<keyword evidence="3" id="KW-1185">Reference proteome</keyword>
<reference evidence="2 3" key="1">
    <citation type="journal article" date="2015" name="Fungal Genet. Biol.">
        <title>Evolution of novel wood decay mechanisms in Agaricales revealed by the genome sequences of Fistulina hepatica and Cylindrobasidium torrendii.</title>
        <authorList>
            <person name="Floudas D."/>
            <person name="Held B.W."/>
            <person name="Riley R."/>
            <person name="Nagy L.G."/>
            <person name="Koehler G."/>
            <person name="Ransdell A.S."/>
            <person name="Younus H."/>
            <person name="Chow J."/>
            <person name="Chiniquy J."/>
            <person name="Lipzen A."/>
            <person name="Tritt A."/>
            <person name="Sun H."/>
            <person name="Haridas S."/>
            <person name="LaButti K."/>
            <person name="Ohm R.A."/>
            <person name="Kues U."/>
            <person name="Blanchette R.A."/>
            <person name="Grigoriev I.V."/>
            <person name="Minto R.E."/>
            <person name="Hibbett D.S."/>
        </authorList>
    </citation>
    <scope>NUCLEOTIDE SEQUENCE [LARGE SCALE GENOMIC DNA]</scope>
    <source>
        <strain evidence="2 3">FP15055 ss-10</strain>
    </source>
</reference>
<feature type="transmembrane region" description="Helical" evidence="1">
    <location>
        <begin position="15"/>
        <end position="33"/>
    </location>
</feature>
<evidence type="ECO:0000313" key="3">
    <source>
        <dbReference type="Proteomes" id="UP000054007"/>
    </source>
</evidence>